<accession>M1ALA1</accession>
<protein>
    <submittedName>
        <fullName evidence="1">Uncharacterized protein</fullName>
    </submittedName>
</protein>
<evidence type="ECO:0000313" key="1">
    <source>
        <dbReference type="EnsemblPlants" id="PGSC0003DMT400025306"/>
    </source>
</evidence>
<reference evidence="1" key="2">
    <citation type="submission" date="2015-06" db="UniProtKB">
        <authorList>
            <consortium name="EnsemblPlants"/>
        </authorList>
    </citation>
    <scope>IDENTIFICATION</scope>
    <source>
        <strain evidence="1">DM1-3 516 R44</strain>
    </source>
</reference>
<dbReference type="Gramene" id="PGSC0003DMT400025306">
    <property type="protein sequence ID" value="PGSC0003DMT400025306"/>
    <property type="gene ID" value="PGSC0003DMG400009771"/>
</dbReference>
<sequence length="56" mass="6530">MAFTLIFERESLTHVISIHFENEEENKVFYDELELAQGKTNVVVQGLFGEVYCFKS</sequence>
<dbReference type="Gramene" id="PGSC0003DMT400025307">
    <property type="protein sequence ID" value="PGSC0003DMT400025307"/>
    <property type="gene ID" value="PGSC0003DMG400009771"/>
</dbReference>
<name>M1ALA1_SOLTU</name>
<proteinExistence type="predicted"/>
<dbReference type="PaxDb" id="4113-PGSC0003DMT400025307"/>
<dbReference type="HOGENOM" id="CLU_3017994_0_0_1"/>
<dbReference type="EnsemblPlants" id="PGSC0003DMT400025306">
    <property type="protein sequence ID" value="PGSC0003DMT400025306"/>
    <property type="gene ID" value="PGSC0003DMG400009771"/>
</dbReference>
<dbReference type="EnsemblPlants" id="PGSC0003DMT400025307">
    <property type="protein sequence ID" value="PGSC0003DMT400025307"/>
    <property type="gene ID" value="PGSC0003DMG400009771"/>
</dbReference>
<reference evidence="2" key="1">
    <citation type="journal article" date="2011" name="Nature">
        <title>Genome sequence and analysis of the tuber crop potato.</title>
        <authorList>
            <consortium name="The Potato Genome Sequencing Consortium"/>
        </authorList>
    </citation>
    <scope>NUCLEOTIDE SEQUENCE [LARGE SCALE GENOMIC DNA]</scope>
    <source>
        <strain evidence="2">cv. DM1-3 516 R44</strain>
    </source>
</reference>
<evidence type="ECO:0000313" key="2">
    <source>
        <dbReference type="Proteomes" id="UP000011115"/>
    </source>
</evidence>
<organism evidence="1 2">
    <name type="scientific">Solanum tuberosum</name>
    <name type="common">Potato</name>
    <dbReference type="NCBI Taxonomy" id="4113"/>
    <lineage>
        <taxon>Eukaryota</taxon>
        <taxon>Viridiplantae</taxon>
        <taxon>Streptophyta</taxon>
        <taxon>Embryophyta</taxon>
        <taxon>Tracheophyta</taxon>
        <taxon>Spermatophyta</taxon>
        <taxon>Magnoliopsida</taxon>
        <taxon>eudicotyledons</taxon>
        <taxon>Gunneridae</taxon>
        <taxon>Pentapetalae</taxon>
        <taxon>asterids</taxon>
        <taxon>lamiids</taxon>
        <taxon>Solanales</taxon>
        <taxon>Solanaceae</taxon>
        <taxon>Solanoideae</taxon>
        <taxon>Solaneae</taxon>
        <taxon>Solanum</taxon>
    </lineage>
</organism>
<dbReference type="Proteomes" id="UP000011115">
    <property type="component" value="Unassembled WGS sequence"/>
</dbReference>
<dbReference type="AlphaFoldDB" id="M1ALA1"/>
<dbReference type="InParanoid" id="M1ALA1"/>
<keyword evidence="2" id="KW-1185">Reference proteome</keyword>